<keyword evidence="4" id="KW-1185">Reference proteome</keyword>
<sequence length="260" mass="27295">MKLDHSVAAVVTGGSKGLGAAAALRLAGHGVKVALFDLDAEAGEALARQIGGIFCHADVGSEQSVEAAFARARQAHGQERMLVNCAGIVSAHKTAARDKHTGAIRTHPMADYERVIRINLLGTFCCIAQSTAGMLALDPLPDGERGAVVNTASIAADEGQMGQAAYSASKAGVVGMTLPIARDLASEGIRVNTIKPGFFDTPMLRGGPEHVRRALEASVPFPSRVGYPDEYARLVEFLLTNGYMNGECVRLDGAVRMSPR</sequence>
<dbReference type="EMBL" id="JBEPSH010000001">
    <property type="protein sequence ID" value="MET4575338.1"/>
    <property type="molecule type" value="Genomic_DNA"/>
</dbReference>
<dbReference type="Pfam" id="PF00106">
    <property type="entry name" value="adh_short"/>
    <property type="match status" value="1"/>
</dbReference>
<evidence type="ECO:0000313" key="3">
    <source>
        <dbReference type="EMBL" id="MET4575338.1"/>
    </source>
</evidence>
<dbReference type="InterPro" id="IPR020904">
    <property type="entry name" value="Sc_DH/Rdtase_CS"/>
</dbReference>
<dbReference type="PANTHER" id="PTHR43658">
    <property type="entry name" value="SHORT-CHAIN DEHYDROGENASE/REDUCTASE"/>
    <property type="match status" value="1"/>
</dbReference>
<keyword evidence="1" id="KW-0560">Oxidoreductase</keyword>
<dbReference type="PANTHER" id="PTHR43658:SF8">
    <property type="entry name" value="17-BETA-HYDROXYSTEROID DEHYDROGENASE 14-RELATED"/>
    <property type="match status" value="1"/>
</dbReference>
<dbReference type="PRINTS" id="PR00080">
    <property type="entry name" value="SDRFAMILY"/>
</dbReference>
<protein>
    <submittedName>
        <fullName evidence="3">NAD(P)-dependent dehydrogenase (Short-subunit alcohol dehydrogenase family)</fullName>
    </submittedName>
</protein>
<comment type="caution">
    <text evidence="3">The sequence shown here is derived from an EMBL/GenBank/DDBJ whole genome shotgun (WGS) entry which is preliminary data.</text>
</comment>
<dbReference type="PROSITE" id="PS00061">
    <property type="entry name" value="ADH_SHORT"/>
    <property type="match status" value="1"/>
</dbReference>
<gene>
    <name evidence="3" type="ORF">ABIE13_000435</name>
</gene>
<accession>A0ABV2Q429</accession>
<dbReference type="Gene3D" id="3.40.50.720">
    <property type="entry name" value="NAD(P)-binding Rossmann-like Domain"/>
    <property type="match status" value="1"/>
</dbReference>
<dbReference type="SUPFAM" id="SSF51735">
    <property type="entry name" value="NAD(P)-binding Rossmann-fold domains"/>
    <property type="match status" value="1"/>
</dbReference>
<proteinExistence type="inferred from homology"/>
<evidence type="ECO:0000256" key="1">
    <source>
        <dbReference type="ARBA" id="ARBA00023002"/>
    </source>
</evidence>
<dbReference type="Proteomes" id="UP001549320">
    <property type="component" value="Unassembled WGS sequence"/>
</dbReference>
<dbReference type="PRINTS" id="PR00081">
    <property type="entry name" value="GDHRDH"/>
</dbReference>
<dbReference type="InterPro" id="IPR002347">
    <property type="entry name" value="SDR_fam"/>
</dbReference>
<dbReference type="InterPro" id="IPR036291">
    <property type="entry name" value="NAD(P)-bd_dom_sf"/>
</dbReference>
<comment type="similarity">
    <text evidence="2">Belongs to the short-chain dehydrogenases/reductases (SDR) family.</text>
</comment>
<organism evidence="3 4">
    <name type="scientific">Ottowia thiooxydans</name>
    <dbReference type="NCBI Taxonomy" id="219182"/>
    <lineage>
        <taxon>Bacteria</taxon>
        <taxon>Pseudomonadati</taxon>
        <taxon>Pseudomonadota</taxon>
        <taxon>Betaproteobacteria</taxon>
        <taxon>Burkholderiales</taxon>
        <taxon>Comamonadaceae</taxon>
        <taxon>Ottowia</taxon>
    </lineage>
</organism>
<evidence type="ECO:0000256" key="2">
    <source>
        <dbReference type="RuleBase" id="RU000363"/>
    </source>
</evidence>
<evidence type="ECO:0000313" key="4">
    <source>
        <dbReference type="Proteomes" id="UP001549320"/>
    </source>
</evidence>
<name>A0ABV2Q429_9BURK</name>
<dbReference type="RefSeq" id="WP_354440714.1">
    <property type="nucleotide sequence ID" value="NZ_JBEPSH010000001.1"/>
</dbReference>
<reference evidence="3 4" key="1">
    <citation type="submission" date="2024-06" db="EMBL/GenBank/DDBJ databases">
        <title>Sorghum-associated microbial communities from plants grown in Nebraska, USA.</title>
        <authorList>
            <person name="Schachtman D."/>
        </authorList>
    </citation>
    <scope>NUCLEOTIDE SEQUENCE [LARGE SCALE GENOMIC DNA]</scope>
    <source>
        <strain evidence="3 4">2709</strain>
    </source>
</reference>